<dbReference type="GO" id="GO:0015276">
    <property type="term" value="F:ligand-gated monoatomic ion channel activity"/>
    <property type="evidence" value="ECO:0007669"/>
    <property type="project" value="InterPro"/>
</dbReference>
<accession>A0A835CZU9</accession>
<sequence length="672" mass="74865">MVTTIQWSLKPKSRLPLDLLEMVKSPYLLVYLIFLSVSFWAETAIVQNPSVESNAMVDIGVVLDLSSKVGEMGEMCVSMALSDFYAAHANYKTRLVLHVRDSQGDVVGAASAALELLKNVEVQAIIGPQRSSEAKFVTHLGRKAHVPILSFSATSPSLSPKHSPYFVRTTLDDSSQVKAIVAIVEAFGWREVVPIYEDTDYGNGMIPYLIDAFQGIDTRVPYRSVIPPTAGDLQILEELNKLATMQTRVFVVHMRASLGSRLFKHAHKAEMMSDGYAWIITDGLSMILDPMNPSAVDSMEGVLGIQPYLPESKRLQDFKMRRKREIFLRNPNSKTDELSLFGIWAYDTIWALAMAVERVGGTNSSFSKTETGKNSTCLATLGISEIGERLLKTILNTRFKGLSGDFHLVEGQLQSSAFEIFNVIGKGERVIGYWTPKRGLSRGFDTVDKIAYSTSKANLKNPIWPGDSTTIPKGWAVPIKGKKLIIGVPVKEGFREFVEVKRDSHTNKTTFEGFSIDVFLAVLHTLPFALPYEFKPYMKPDGSSNGSYDELVKEVKLQNFDAVVGDITIVANRSLYVDFTLPYSESGVSMVVLTKDDESKNAWIFLKPLSWDLWLTTGAAFIFTGAVVWILEHRLNTEFRGPRGQQLGMILWFSFSTLVFAHSNCPYTTIYS</sequence>
<dbReference type="CDD" id="cd19990">
    <property type="entry name" value="PBP1_GABAb_receptor_plant"/>
    <property type="match status" value="1"/>
</dbReference>
<name>A0A835CZU9_TETSI</name>
<evidence type="ECO:0000313" key="13">
    <source>
        <dbReference type="EMBL" id="KAF8364939.1"/>
    </source>
</evidence>
<dbReference type="AlphaFoldDB" id="A0A835CZU9"/>
<dbReference type="EMBL" id="JABCRI010001124">
    <property type="protein sequence ID" value="KAF8364939.1"/>
    <property type="molecule type" value="Genomic_DNA"/>
</dbReference>
<protein>
    <recommendedName>
        <fullName evidence="12">Ionotropic glutamate receptor C-terminal domain-containing protein</fullName>
    </recommendedName>
</protein>
<keyword evidence="10" id="KW-0407">Ion channel</keyword>
<dbReference type="Pfam" id="PF00060">
    <property type="entry name" value="Lig_chan"/>
    <property type="match status" value="1"/>
</dbReference>
<dbReference type="Pfam" id="PF10613">
    <property type="entry name" value="Lig_chan-Glu_bd"/>
    <property type="match status" value="1"/>
</dbReference>
<dbReference type="InterPro" id="IPR001320">
    <property type="entry name" value="Iontro_rcpt_C"/>
</dbReference>
<keyword evidence="5" id="KW-0406">Ion transport</keyword>
<evidence type="ECO:0000256" key="8">
    <source>
        <dbReference type="ARBA" id="ARBA00023180"/>
    </source>
</evidence>
<evidence type="ECO:0000256" key="3">
    <source>
        <dbReference type="ARBA" id="ARBA00022692"/>
    </source>
</evidence>
<dbReference type="InterPro" id="IPR019594">
    <property type="entry name" value="Glu/Gly-bd"/>
</dbReference>
<dbReference type="InterPro" id="IPR001828">
    <property type="entry name" value="ANF_lig-bd_rcpt"/>
</dbReference>
<organism evidence="13 14">
    <name type="scientific">Tetracentron sinense</name>
    <name type="common">Spur-leaf</name>
    <dbReference type="NCBI Taxonomy" id="13715"/>
    <lineage>
        <taxon>Eukaryota</taxon>
        <taxon>Viridiplantae</taxon>
        <taxon>Streptophyta</taxon>
        <taxon>Embryophyta</taxon>
        <taxon>Tracheophyta</taxon>
        <taxon>Spermatophyta</taxon>
        <taxon>Magnoliopsida</taxon>
        <taxon>Trochodendrales</taxon>
        <taxon>Trochodendraceae</taxon>
        <taxon>Tetracentron</taxon>
    </lineage>
</organism>
<evidence type="ECO:0000256" key="5">
    <source>
        <dbReference type="ARBA" id="ARBA00023065"/>
    </source>
</evidence>
<dbReference type="Pfam" id="PF01094">
    <property type="entry name" value="ANF_receptor"/>
    <property type="match status" value="1"/>
</dbReference>
<dbReference type="FunFam" id="3.40.50.2300:FF:000188">
    <property type="entry name" value="Glutamate receptor"/>
    <property type="match status" value="1"/>
</dbReference>
<comment type="caution">
    <text evidence="13">The sequence shown here is derived from an EMBL/GenBank/DDBJ whole genome shotgun (WGS) entry which is preliminary data.</text>
</comment>
<reference evidence="13 14" key="1">
    <citation type="submission" date="2020-04" db="EMBL/GenBank/DDBJ databases">
        <title>Plant Genome Project.</title>
        <authorList>
            <person name="Zhang R.-G."/>
        </authorList>
    </citation>
    <scope>NUCLEOTIDE SEQUENCE [LARGE SCALE GENOMIC DNA]</scope>
    <source>
        <strain evidence="13">YNK0</strain>
        <tissue evidence="13">Leaf</tissue>
    </source>
</reference>
<dbReference type="FunFam" id="3.40.50.2300:FF:000195">
    <property type="entry name" value="Glutamate receptor"/>
    <property type="match status" value="1"/>
</dbReference>
<dbReference type="OMA" id="STSEEYH"/>
<evidence type="ECO:0000256" key="7">
    <source>
        <dbReference type="ARBA" id="ARBA00023170"/>
    </source>
</evidence>
<dbReference type="PANTHER" id="PTHR34836">
    <property type="entry name" value="OS06G0188250 PROTEIN"/>
    <property type="match status" value="1"/>
</dbReference>
<dbReference type="InterPro" id="IPR015683">
    <property type="entry name" value="Ionotropic_Glu_rcpt"/>
</dbReference>
<keyword evidence="9" id="KW-1071">Ligand-gated ion channel</keyword>
<evidence type="ECO:0000313" key="14">
    <source>
        <dbReference type="Proteomes" id="UP000655225"/>
    </source>
</evidence>
<evidence type="ECO:0000256" key="2">
    <source>
        <dbReference type="ARBA" id="ARBA00022448"/>
    </source>
</evidence>
<dbReference type="Gene3D" id="3.40.190.10">
    <property type="entry name" value="Periplasmic binding protein-like II"/>
    <property type="match status" value="1"/>
</dbReference>
<proteinExistence type="predicted"/>
<dbReference type="SUPFAM" id="SSF53850">
    <property type="entry name" value="Periplasmic binding protein-like II"/>
    <property type="match status" value="1"/>
</dbReference>
<feature type="transmembrane region" description="Helical" evidence="11">
    <location>
        <begin position="651"/>
        <end position="670"/>
    </location>
</feature>
<dbReference type="Gene3D" id="3.40.50.2300">
    <property type="match status" value="3"/>
</dbReference>
<keyword evidence="4 11" id="KW-1133">Transmembrane helix</keyword>
<dbReference type="Proteomes" id="UP000655225">
    <property type="component" value="Unassembled WGS sequence"/>
</dbReference>
<evidence type="ECO:0000256" key="10">
    <source>
        <dbReference type="ARBA" id="ARBA00023303"/>
    </source>
</evidence>
<dbReference type="FunFam" id="3.40.190.10:FF:000291">
    <property type="entry name" value="Glutamate receptor"/>
    <property type="match status" value="1"/>
</dbReference>
<dbReference type="SUPFAM" id="SSF53822">
    <property type="entry name" value="Periplasmic binding protein-like I"/>
    <property type="match status" value="1"/>
</dbReference>
<keyword evidence="8" id="KW-0325">Glycoprotein</keyword>
<dbReference type="InterPro" id="IPR000337">
    <property type="entry name" value="GPCR_3"/>
</dbReference>
<feature type="transmembrane region" description="Helical" evidence="11">
    <location>
        <begin position="613"/>
        <end position="631"/>
    </location>
</feature>
<evidence type="ECO:0000259" key="12">
    <source>
        <dbReference type="SMART" id="SM00079"/>
    </source>
</evidence>
<evidence type="ECO:0000256" key="6">
    <source>
        <dbReference type="ARBA" id="ARBA00023136"/>
    </source>
</evidence>
<keyword evidence="14" id="KW-1185">Reference proteome</keyword>
<dbReference type="PRINTS" id="PR00248">
    <property type="entry name" value="GPCRMGR"/>
</dbReference>
<evidence type="ECO:0000256" key="9">
    <source>
        <dbReference type="ARBA" id="ARBA00023286"/>
    </source>
</evidence>
<keyword evidence="2" id="KW-0813">Transport</keyword>
<evidence type="ECO:0000256" key="11">
    <source>
        <dbReference type="SAM" id="Phobius"/>
    </source>
</evidence>
<keyword evidence="3 11" id="KW-0812">Transmembrane</keyword>
<dbReference type="PANTHER" id="PTHR34836:SF7">
    <property type="entry name" value="RECEPTOR LIGAND BINDING REGION DOMAIN-CONTAINING PROTEIN"/>
    <property type="match status" value="1"/>
</dbReference>
<evidence type="ECO:0000256" key="4">
    <source>
        <dbReference type="ARBA" id="ARBA00022989"/>
    </source>
</evidence>
<dbReference type="SMART" id="SM00079">
    <property type="entry name" value="PBPe"/>
    <property type="match status" value="1"/>
</dbReference>
<comment type="subcellular location">
    <subcellularLocation>
        <location evidence="1">Membrane</location>
        <topology evidence="1">Multi-pass membrane protein</topology>
    </subcellularLocation>
</comment>
<dbReference type="OrthoDB" id="5984008at2759"/>
<dbReference type="InterPro" id="IPR044440">
    <property type="entry name" value="GABAb_receptor_plant_PBP1"/>
</dbReference>
<dbReference type="InterPro" id="IPR028082">
    <property type="entry name" value="Peripla_BP_I"/>
</dbReference>
<dbReference type="Gene3D" id="1.10.287.70">
    <property type="match status" value="1"/>
</dbReference>
<gene>
    <name evidence="13" type="ORF">HHK36_033080</name>
</gene>
<evidence type="ECO:0000256" key="1">
    <source>
        <dbReference type="ARBA" id="ARBA00004141"/>
    </source>
</evidence>
<dbReference type="GO" id="GO:0004930">
    <property type="term" value="F:G protein-coupled receptor activity"/>
    <property type="evidence" value="ECO:0007669"/>
    <property type="project" value="InterPro"/>
</dbReference>
<dbReference type="GO" id="GO:0016020">
    <property type="term" value="C:membrane"/>
    <property type="evidence" value="ECO:0007669"/>
    <property type="project" value="UniProtKB-SubCell"/>
</dbReference>
<feature type="domain" description="Ionotropic glutamate receptor C-terminal" evidence="12">
    <location>
        <begin position="483"/>
        <end position="672"/>
    </location>
</feature>
<keyword evidence="6 11" id="KW-0472">Membrane</keyword>
<keyword evidence="7" id="KW-0675">Receptor</keyword>